<name>A0A6G0HGI1_LARCR</name>
<proteinExistence type="predicted"/>
<dbReference type="Proteomes" id="UP000424527">
    <property type="component" value="Unassembled WGS sequence"/>
</dbReference>
<feature type="compositionally biased region" description="Polar residues" evidence="1">
    <location>
        <begin position="91"/>
        <end position="102"/>
    </location>
</feature>
<sequence length="565" mass="61897">MLAKHIRGRHMVANPEERAILNNLATGRVTIPPGPCPMPGCRMLVLHVAKHLKSHHDISRRRKEEELGSLKRATAIAALATSLDLEDPGEGSSTSQRQTCPNPSCIKYVEGLEKKLKQLQRRNAALRRKLQAYGEPELSTSSDEVEEVEPALPQQQQPQPAEEQQQQPQPSSSEEEDEQKQQQPPEPATPQQLEQPSSARRTLPFTARPPQPSSSSSSSSSEEDKPAWPQQSAKRRLSPGTAAEPPRKKVAGMKAPKEESEEDDTKPKLGKVARKVHRALAPYFAGKSRGSKIRNIVLGSSLGACRGVWTVHFLPRGDIEDAGERCIKDQPGEVLRKVGLAPTTIILYVGQAISFVEYFRATPPKHSRITGGQLVVVIRELRKLLKDLNRTVLGHQALIKQAKGQKLVPREGPGQVPGVGPGQNAISAGGHREGAPTRPKDPLQVLRVMEHKTVRKFGTAQIYLEAEDADTQDRFYALHKNLKRAKKMRELFVCLAIKDQDQAPAAAAAAGAAAAAATEQPKEESKGTPRKMLAALSLMAKNVKRKVGLSPSKPKRRPVVLLKKL</sequence>
<evidence type="ECO:0000313" key="3">
    <source>
        <dbReference type="Proteomes" id="UP000424527"/>
    </source>
</evidence>
<keyword evidence="3" id="KW-1185">Reference proteome</keyword>
<comment type="caution">
    <text evidence="2">The sequence shown here is derived from an EMBL/GenBank/DDBJ whole genome shotgun (WGS) entry which is preliminary data.</text>
</comment>
<evidence type="ECO:0000313" key="2">
    <source>
        <dbReference type="EMBL" id="KAE8278132.1"/>
    </source>
</evidence>
<evidence type="ECO:0000256" key="1">
    <source>
        <dbReference type="SAM" id="MobiDB-lite"/>
    </source>
</evidence>
<gene>
    <name evidence="2" type="ORF">D5F01_LYC23772</name>
</gene>
<organism evidence="2 3">
    <name type="scientific">Larimichthys crocea</name>
    <name type="common">Large yellow croaker</name>
    <name type="synonym">Pseudosciaena crocea</name>
    <dbReference type="NCBI Taxonomy" id="215358"/>
    <lineage>
        <taxon>Eukaryota</taxon>
        <taxon>Metazoa</taxon>
        <taxon>Chordata</taxon>
        <taxon>Craniata</taxon>
        <taxon>Vertebrata</taxon>
        <taxon>Euteleostomi</taxon>
        <taxon>Actinopterygii</taxon>
        <taxon>Neopterygii</taxon>
        <taxon>Teleostei</taxon>
        <taxon>Neoteleostei</taxon>
        <taxon>Acanthomorphata</taxon>
        <taxon>Eupercaria</taxon>
        <taxon>Sciaenidae</taxon>
        <taxon>Larimichthys</taxon>
    </lineage>
</organism>
<dbReference type="EMBL" id="REGW02000032">
    <property type="protein sequence ID" value="KAE8278132.1"/>
    <property type="molecule type" value="Genomic_DNA"/>
</dbReference>
<reference evidence="2 3" key="1">
    <citation type="submission" date="2019-07" db="EMBL/GenBank/DDBJ databases">
        <title>Chromosome genome assembly for large yellow croaker.</title>
        <authorList>
            <person name="Xiao S."/>
        </authorList>
    </citation>
    <scope>NUCLEOTIDE SEQUENCE [LARGE SCALE GENOMIC DNA]</scope>
    <source>
        <strain evidence="2">JMULYC20181020</strain>
        <tissue evidence="2">Muscle</tissue>
    </source>
</reference>
<feature type="compositionally biased region" description="Low complexity" evidence="1">
    <location>
        <begin position="150"/>
        <end position="172"/>
    </location>
</feature>
<accession>A0A6G0HGI1</accession>
<feature type="region of interest" description="Disordered" evidence="1">
    <location>
        <begin position="132"/>
        <end position="269"/>
    </location>
</feature>
<feature type="region of interest" description="Disordered" evidence="1">
    <location>
        <begin position="82"/>
        <end position="103"/>
    </location>
</feature>
<dbReference type="AlphaFoldDB" id="A0A6G0HGI1"/>
<protein>
    <submittedName>
        <fullName evidence="2">Uncharacterized protein</fullName>
    </submittedName>
</protein>